<feature type="transmembrane region" description="Helical" evidence="2">
    <location>
        <begin position="36"/>
        <end position="60"/>
    </location>
</feature>
<evidence type="ECO:0000256" key="2">
    <source>
        <dbReference type="SAM" id="Phobius"/>
    </source>
</evidence>
<feature type="transmembrane region" description="Helical" evidence="2">
    <location>
        <begin position="111"/>
        <end position="130"/>
    </location>
</feature>
<feature type="domain" description="Rhodopsin" evidence="4">
    <location>
        <begin position="2"/>
        <end position="133"/>
    </location>
</feature>
<keyword evidence="2" id="KW-1133">Transmembrane helix</keyword>
<feature type="region of interest" description="Disordered" evidence="1">
    <location>
        <begin position="158"/>
        <end position="189"/>
    </location>
</feature>
<keyword evidence="3" id="KW-0732">Signal</keyword>
<evidence type="ECO:0000259" key="4">
    <source>
        <dbReference type="Pfam" id="PF20684"/>
    </source>
</evidence>
<dbReference type="Pfam" id="PF20684">
    <property type="entry name" value="Fung_rhodopsin"/>
    <property type="match status" value="1"/>
</dbReference>
<accession>A0A8H5Z9L1</accession>
<feature type="transmembrane region" description="Helical" evidence="2">
    <location>
        <begin position="72"/>
        <end position="91"/>
    </location>
</feature>
<keyword evidence="2" id="KW-0472">Membrane</keyword>
<dbReference type="EMBL" id="WNKQ01000051">
    <property type="protein sequence ID" value="KAF5843958.1"/>
    <property type="molecule type" value="Genomic_DNA"/>
</dbReference>
<gene>
    <name evidence="5" type="ORF">GGP41_009342</name>
</gene>
<feature type="signal peptide" evidence="3">
    <location>
        <begin position="1"/>
        <end position="20"/>
    </location>
</feature>
<evidence type="ECO:0000313" key="5">
    <source>
        <dbReference type="EMBL" id="KAF5843958.1"/>
    </source>
</evidence>
<organism evidence="5 6">
    <name type="scientific">Cochliobolus sativus</name>
    <name type="common">Common root rot and spot blotch fungus</name>
    <name type="synonym">Bipolaris sorokiniana</name>
    <dbReference type="NCBI Taxonomy" id="45130"/>
    <lineage>
        <taxon>Eukaryota</taxon>
        <taxon>Fungi</taxon>
        <taxon>Dikarya</taxon>
        <taxon>Ascomycota</taxon>
        <taxon>Pezizomycotina</taxon>
        <taxon>Dothideomycetes</taxon>
        <taxon>Pleosporomycetidae</taxon>
        <taxon>Pleosporales</taxon>
        <taxon>Pleosporineae</taxon>
        <taxon>Pleosporaceae</taxon>
        <taxon>Bipolaris</taxon>
    </lineage>
</organism>
<sequence>LIAVWCVAGSFVVLLSCSRATLLPDADAEYCVDSNTGFTVIAALDWSIELIAMALTIYGFSLNSNPWKYITYLAWMVPVRLPNIIFSVMHMRFYSKFMDERQPAINIIPTFLWAIVLLTYNLISAILPLLRSITLEFNSQGVILPSYGSRVEAATPPFKTNTSIRSSEGLSTSGRSTHSQESQQPIIPK</sequence>
<reference evidence="5" key="1">
    <citation type="submission" date="2019-11" db="EMBL/GenBank/DDBJ databases">
        <title>Bipolaris sorokiniana Genome sequencing.</title>
        <authorList>
            <person name="Wang H."/>
        </authorList>
    </citation>
    <scope>NUCLEOTIDE SEQUENCE</scope>
</reference>
<evidence type="ECO:0000313" key="6">
    <source>
        <dbReference type="Proteomes" id="UP000624244"/>
    </source>
</evidence>
<feature type="non-terminal residue" evidence="5">
    <location>
        <position position="189"/>
    </location>
</feature>
<keyword evidence="2" id="KW-0812">Transmembrane</keyword>
<evidence type="ECO:0000256" key="1">
    <source>
        <dbReference type="SAM" id="MobiDB-lite"/>
    </source>
</evidence>
<evidence type="ECO:0000256" key="3">
    <source>
        <dbReference type="SAM" id="SignalP"/>
    </source>
</evidence>
<dbReference type="InterPro" id="IPR049326">
    <property type="entry name" value="Rhodopsin_dom_fungi"/>
</dbReference>
<name>A0A8H5Z9L1_COCSA</name>
<comment type="caution">
    <text evidence="5">The sequence shown here is derived from an EMBL/GenBank/DDBJ whole genome shotgun (WGS) entry which is preliminary data.</text>
</comment>
<dbReference type="AlphaFoldDB" id="A0A8H5Z9L1"/>
<feature type="chain" id="PRO_5034852395" description="Rhodopsin domain-containing protein" evidence="3">
    <location>
        <begin position="21"/>
        <end position="189"/>
    </location>
</feature>
<protein>
    <recommendedName>
        <fullName evidence="4">Rhodopsin domain-containing protein</fullName>
    </recommendedName>
</protein>
<proteinExistence type="predicted"/>
<dbReference type="Proteomes" id="UP000624244">
    <property type="component" value="Unassembled WGS sequence"/>
</dbReference>